<reference evidence="2 3" key="1">
    <citation type="journal article" date="2021" name="Elife">
        <title>Chloroplast acquisition without the gene transfer in kleptoplastic sea slugs, Plakobranchus ocellatus.</title>
        <authorList>
            <person name="Maeda T."/>
            <person name="Takahashi S."/>
            <person name="Yoshida T."/>
            <person name="Shimamura S."/>
            <person name="Takaki Y."/>
            <person name="Nagai Y."/>
            <person name="Toyoda A."/>
            <person name="Suzuki Y."/>
            <person name="Arimoto A."/>
            <person name="Ishii H."/>
            <person name="Satoh N."/>
            <person name="Nishiyama T."/>
            <person name="Hasebe M."/>
            <person name="Maruyama T."/>
            <person name="Minagawa J."/>
            <person name="Obokata J."/>
            <person name="Shigenobu S."/>
        </authorList>
    </citation>
    <scope>NUCLEOTIDE SEQUENCE [LARGE SCALE GENOMIC DNA]</scope>
</reference>
<comment type="caution">
    <text evidence="2">The sequence shown here is derived from an EMBL/GenBank/DDBJ whole genome shotgun (WGS) entry which is preliminary data.</text>
</comment>
<evidence type="ECO:0000313" key="2">
    <source>
        <dbReference type="EMBL" id="GFO08131.1"/>
    </source>
</evidence>
<dbReference type="AlphaFoldDB" id="A0AAV4ANG2"/>
<feature type="region of interest" description="Disordered" evidence="1">
    <location>
        <begin position="15"/>
        <end position="89"/>
    </location>
</feature>
<name>A0AAV4ANG2_9GAST</name>
<organism evidence="2 3">
    <name type="scientific">Plakobranchus ocellatus</name>
    <dbReference type="NCBI Taxonomy" id="259542"/>
    <lineage>
        <taxon>Eukaryota</taxon>
        <taxon>Metazoa</taxon>
        <taxon>Spiralia</taxon>
        <taxon>Lophotrochozoa</taxon>
        <taxon>Mollusca</taxon>
        <taxon>Gastropoda</taxon>
        <taxon>Heterobranchia</taxon>
        <taxon>Euthyneura</taxon>
        <taxon>Panpulmonata</taxon>
        <taxon>Sacoglossa</taxon>
        <taxon>Placobranchoidea</taxon>
        <taxon>Plakobranchidae</taxon>
        <taxon>Plakobranchus</taxon>
    </lineage>
</organism>
<feature type="compositionally biased region" description="Basic and acidic residues" evidence="1">
    <location>
        <begin position="42"/>
        <end position="51"/>
    </location>
</feature>
<evidence type="ECO:0000256" key="1">
    <source>
        <dbReference type="SAM" id="MobiDB-lite"/>
    </source>
</evidence>
<gene>
    <name evidence="2" type="ORF">PoB_003463600</name>
</gene>
<accession>A0AAV4ANG2</accession>
<dbReference type="Proteomes" id="UP000735302">
    <property type="component" value="Unassembled WGS sequence"/>
</dbReference>
<dbReference type="EMBL" id="BLXT01003952">
    <property type="protein sequence ID" value="GFO08131.1"/>
    <property type="molecule type" value="Genomic_DNA"/>
</dbReference>
<feature type="compositionally biased region" description="Acidic residues" evidence="1">
    <location>
        <begin position="31"/>
        <end position="41"/>
    </location>
</feature>
<sequence>MELFEINMNVSTLWKSRGGIGGVGGNVKHEEEEEEEEEMEVEKEKVKVEERRKRRDGAGGGEEEEIKEKQDEETEREAFRLPSSQRLSNGLKLELELEPATENSCSSQAKIANHFATRIAKTNLRSTVKPGTLR</sequence>
<keyword evidence="3" id="KW-1185">Reference proteome</keyword>
<evidence type="ECO:0000313" key="3">
    <source>
        <dbReference type="Proteomes" id="UP000735302"/>
    </source>
</evidence>
<proteinExistence type="predicted"/>
<feature type="compositionally biased region" description="Acidic residues" evidence="1">
    <location>
        <begin position="61"/>
        <end position="75"/>
    </location>
</feature>
<protein>
    <submittedName>
        <fullName evidence="2">Uncharacterized protein</fullName>
    </submittedName>
</protein>